<keyword evidence="4" id="KW-0282">Flagellum</keyword>
<evidence type="ECO:0000313" key="4">
    <source>
        <dbReference type="EMBL" id="MET1257250.1"/>
    </source>
</evidence>
<dbReference type="EMBL" id="JBEVCJ010000041">
    <property type="protein sequence ID" value="MET1257250.1"/>
    <property type="molecule type" value="Genomic_DNA"/>
</dbReference>
<dbReference type="Gene3D" id="2.30.30.760">
    <property type="match status" value="1"/>
</dbReference>
<keyword evidence="4" id="KW-0966">Cell projection</keyword>
<name>A0ABV2BZ96_9GAMM</name>
<keyword evidence="1" id="KW-0812">Transmembrane</keyword>
<dbReference type="InterPro" id="IPR017585">
    <property type="entry name" value="SAF_FlgA"/>
</dbReference>
<dbReference type="InterPro" id="IPR039246">
    <property type="entry name" value="Flagellar_FlgA"/>
</dbReference>
<keyword evidence="4" id="KW-0969">Cilium</keyword>
<evidence type="ECO:0000259" key="2">
    <source>
        <dbReference type="Pfam" id="PF13144"/>
    </source>
</evidence>
<dbReference type="InterPro" id="IPR041231">
    <property type="entry name" value="FlgA_N"/>
</dbReference>
<keyword evidence="1" id="KW-0472">Membrane</keyword>
<evidence type="ECO:0000313" key="5">
    <source>
        <dbReference type="Proteomes" id="UP001548189"/>
    </source>
</evidence>
<comment type="caution">
    <text evidence="4">The sequence shown here is derived from an EMBL/GenBank/DDBJ whole genome shotgun (WGS) entry which is preliminary data.</text>
</comment>
<evidence type="ECO:0000256" key="1">
    <source>
        <dbReference type="SAM" id="Phobius"/>
    </source>
</evidence>
<feature type="domain" description="FlgA N-terminal" evidence="3">
    <location>
        <begin position="51"/>
        <end position="125"/>
    </location>
</feature>
<dbReference type="PANTHER" id="PTHR36307">
    <property type="entry name" value="FLAGELLA BASAL BODY P-RING FORMATION PROTEIN FLGA"/>
    <property type="match status" value="1"/>
</dbReference>
<sequence length="255" mass="28320">MKLINNSNSTVCIKKGLIIKQLISTLYFCLLIFIPFMTNATSSNIQSIEEIQNAAKKFLEEMPLAADNPNVEIEVGAIDSRLRLVKCEQPLDIFLPQGVRHRGKTSVAVHCQSPVAWKIIIPATITQYQMAWVVTHRVSPGELLTMQDIQLQKVKTPHHQRQPLLNKDKILSANPRRMMRKGSIIYQDSLCLVCRGETVSVSADNEFFSISVEGVALSDAILGETAQIRNAKSMQTFSAQVTGKNQLSVNITGSN</sequence>
<proteinExistence type="predicted"/>
<dbReference type="PANTHER" id="PTHR36307:SF1">
    <property type="entry name" value="FLAGELLA BASAL BODY P-RING FORMATION PROTEIN FLGA"/>
    <property type="match status" value="1"/>
</dbReference>
<reference evidence="4 5" key="1">
    <citation type="submission" date="2024-06" db="EMBL/GenBank/DDBJ databases">
        <authorList>
            <person name="Li F."/>
        </authorList>
    </citation>
    <scope>NUCLEOTIDE SEQUENCE [LARGE SCALE GENOMIC DNA]</scope>
    <source>
        <strain evidence="4 5">GXAS 311</strain>
    </source>
</reference>
<feature type="transmembrane region" description="Helical" evidence="1">
    <location>
        <begin position="21"/>
        <end position="38"/>
    </location>
</feature>
<feature type="domain" description="Flagella basal body P-ring formation protein FlgA SAF" evidence="2">
    <location>
        <begin position="131"/>
        <end position="249"/>
    </location>
</feature>
<accession>A0ABV2BZ96</accession>
<keyword evidence="5" id="KW-1185">Reference proteome</keyword>
<dbReference type="CDD" id="cd11614">
    <property type="entry name" value="SAF_CpaB_FlgA_like"/>
    <property type="match status" value="1"/>
</dbReference>
<dbReference type="NCBIfam" id="TIGR03170">
    <property type="entry name" value="flgA_cterm"/>
    <property type="match status" value="1"/>
</dbReference>
<dbReference type="Proteomes" id="UP001548189">
    <property type="component" value="Unassembled WGS sequence"/>
</dbReference>
<dbReference type="Gene3D" id="3.90.1210.10">
    <property type="entry name" value="Antifreeze-like/N-acetylneuraminic acid synthase C-terminal domain"/>
    <property type="match status" value="1"/>
</dbReference>
<dbReference type="Pfam" id="PF13144">
    <property type="entry name" value="ChapFlgA"/>
    <property type="match status" value="1"/>
</dbReference>
<gene>
    <name evidence="4" type="primary">flgA</name>
    <name evidence="4" type="ORF">ABVT43_19050</name>
</gene>
<protein>
    <submittedName>
        <fullName evidence="4">Flagellar basal body P-ring formation chaperone FlgA</fullName>
    </submittedName>
</protein>
<keyword evidence="1" id="KW-1133">Transmembrane helix</keyword>
<organism evidence="4 5">
    <name type="scientific">Aliikangiella maris</name>
    <dbReference type="NCBI Taxonomy" id="3162458"/>
    <lineage>
        <taxon>Bacteria</taxon>
        <taxon>Pseudomonadati</taxon>
        <taxon>Pseudomonadota</taxon>
        <taxon>Gammaproteobacteria</taxon>
        <taxon>Oceanospirillales</taxon>
        <taxon>Pleioneaceae</taxon>
        <taxon>Aliikangiella</taxon>
    </lineage>
</organism>
<dbReference type="Pfam" id="PF17656">
    <property type="entry name" value="ChapFlgA_N"/>
    <property type="match status" value="1"/>
</dbReference>
<evidence type="ECO:0000259" key="3">
    <source>
        <dbReference type="Pfam" id="PF17656"/>
    </source>
</evidence>
<dbReference type="RefSeq" id="WP_353897832.1">
    <property type="nucleotide sequence ID" value="NZ_JBEVCJ010000041.1"/>
</dbReference>